<dbReference type="InterPro" id="IPR017946">
    <property type="entry name" value="PLC-like_Pdiesterase_TIM-brl"/>
</dbReference>
<evidence type="ECO:0000256" key="6">
    <source>
        <dbReference type="SAM" id="SignalP"/>
    </source>
</evidence>
<dbReference type="PANTHER" id="PTHR13593">
    <property type="match status" value="1"/>
</dbReference>
<dbReference type="Pfam" id="PF00388">
    <property type="entry name" value="PI-PLC-X"/>
    <property type="match status" value="1"/>
</dbReference>
<feature type="signal peptide" evidence="6">
    <location>
        <begin position="1"/>
        <end position="21"/>
    </location>
</feature>
<reference evidence="8 9" key="1">
    <citation type="journal article" date="2020" name="Int. J. Syst. Evol. Microbiol.">
        <title>Reclassification of Streptomyces castelarensis and Streptomyces sporoclivatus as later heterotypic synonyms of Streptomyces antimycoticus.</title>
        <authorList>
            <person name="Komaki H."/>
            <person name="Tamura T."/>
        </authorList>
    </citation>
    <scope>NUCLEOTIDE SEQUENCE [LARGE SCALE GENOMIC DNA]</scope>
    <source>
        <strain evidence="8 9">NBRC 100767</strain>
    </source>
</reference>
<dbReference type="InterPro" id="IPR051057">
    <property type="entry name" value="PI-PLC_domain"/>
</dbReference>
<dbReference type="PROSITE" id="PS51318">
    <property type="entry name" value="TAT"/>
    <property type="match status" value="1"/>
</dbReference>
<feature type="chain" id="PRO_5038786461" description="1-phosphatidylinositol phosphodiesterase" evidence="6">
    <location>
        <begin position="22"/>
        <end position="297"/>
    </location>
</feature>
<evidence type="ECO:0000256" key="2">
    <source>
        <dbReference type="ARBA" id="ARBA00012581"/>
    </source>
</evidence>
<dbReference type="GO" id="GO:0008081">
    <property type="term" value="F:phosphoric diester hydrolase activity"/>
    <property type="evidence" value="ECO:0007669"/>
    <property type="project" value="InterPro"/>
</dbReference>
<evidence type="ECO:0000313" key="9">
    <source>
        <dbReference type="Proteomes" id="UP000463951"/>
    </source>
</evidence>
<dbReference type="PROSITE" id="PS50007">
    <property type="entry name" value="PIPLC_X_DOMAIN"/>
    <property type="match status" value="1"/>
</dbReference>
<gene>
    <name evidence="8" type="ORF">SSPO_029470</name>
</gene>
<dbReference type="PANTHER" id="PTHR13593:SF113">
    <property type="entry name" value="SI:DKEY-266F7.9"/>
    <property type="match status" value="1"/>
</dbReference>
<keyword evidence="6" id="KW-0732">Signal</keyword>
<feature type="domain" description="Phosphatidylinositol-specific phospholipase C X" evidence="7">
    <location>
        <begin position="48"/>
        <end position="187"/>
    </location>
</feature>
<evidence type="ECO:0000256" key="1">
    <source>
        <dbReference type="ARBA" id="ARBA00001316"/>
    </source>
</evidence>
<dbReference type="EC" id="4.6.1.13" evidence="2"/>
<evidence type="ECO:0000256" key="5">
    <source>
        <dbReference type="ARBA" id="ARBA00030782"/>
    </source>
</evidence>
<dbReference type="Proteomes" id="UP000463951">
    <property type="component" value="Chromosome"/>
</dbReference>
<evidence type="ECO:0000256" key="4">
    <source>
        <dbReference type="ARBA" id="ARBA00030474"/>
    </source>
</evidence>
<proteinExistence type="predicted"/>
<protein>
    <recommendedName>
        <fullName evidence="3">1-phosphatidylinositol phosphodiesterase</fullName>
        <ecNumber evidence="2">4.6.1.13</ecNumber>
    </recommendedName>
    <alternativeName>
        <fullName evidence="4">Phosphatidylinositol diacylglycerol-lyase</fullName>
    </alternativeName>
    <alternativeName>
        <fullName evidence="5">Phosphatidylinositol-specific phospholipase C</fullName>
    </alternativeName>
</protein>
<sequence length="297" mass="32178">MDRRGFLRGAAALSTAGLVTAVGGTATATAAAPPLLPAAEDWLSAIGDATPVQRLTLPGTHNSGARFGGPWTECQNTTIADQLSSGIRFLDVRCRAFENAFPIHHGAFYQNLNFDDVLGACRSFLSAHPSETVLMRVKQEYSEESAAEFRRIFDTYLDDKGWRSLFRLDNTLPALGQARGRVVLLADSDNMPGVRYGDEGLFDIQDDYMAEPFGKYPKIEAQFRKAAAQPGKLFINYVSTAALLPPRSNADRLNPQVKSFLEGAEAQGWTGLGIVPMDFPNTASGLIDALVRHNPAG</sequence>
<dbReference type="AlphaFoldDB" id="A0A499UTN3"/>
<dbReference type="SUPFAM" id="SSF51695">
    <property type="entry name" value="PLC-like phosphodiesterases"/>
    <property type="match status" value="1"/>
</dbReference>
<dbReference type="SMART" id="SM00148">
    <property type="entry name" value="PLCXc"/>
    <property type="match status" value="1"/>
</dbReference>
<dbReference type="InterPro" id="IPR000909">
    <property type="entry name" value="PLipase_C_PInositol-sp_X_dom"/>
</dbReference>
<evidence type="ECO:0000256" key="3">
    <source>
        <dbReference type="ARBA" id="ARBA00019758"/>
    </source>
</evidence>
<comment type="catalytic activity">
    <reaction evidence="1">
        <text>a 1,2-diacyl-sn-glycero-3-phospho-(1D-myo-inositol) = 1D-myo-inositol 1,2-cyclic phosphate + a 1,2-diacyl-sn-glycerol</text>
        <dbReference type="Rhea" id="RHEA:17093"/>
        <dbReference type="ChEBI" id="CHEBI:17815"/>
        <dbReference type="ChEBI" id="CHEBI:57880"/>
        <dbReference type="ChEBI" id="CHEBI:58484"/>
        <dbReference type="EC" id="4.6.1.13"/>
    </reaction>
</comment>
<dbReference type="CDD" id="cd08586">
    <property type="entry name" value="PI-PLCc_BcPLC_like"/>
    <property type="match status" value="1"/>
</dbReference>
<dbReference type="GO" id="GO:0006629">
    <property type="term" value="P:lipid metabolic process"/>
    <property type="evidence" value="ECO:0007669"/>
    <property type="project" value="InterPro"/>
</dbReference>
<dbReference type="GO" id="GO:0004436">
    <property type="term" value="F:phosphatidylinositol diacylglycerol-lyase activity"/>
    <property type="evidence" value="ECO:0007669"/>
    <property type="project" value="UniProtKB-EC"/>
</dbReference>
<accession>A0A499UTN3</accession>
<name>A0A499UTN3_9ACTN</name>
<evidence type="ECO:0000259" key="7">
    <source>
        <dbReference type="SMART" id="SM00148"/>
    </source>
</evidence>
<dbReference type="EMBL" id="AP019620">
    <property type="protein sequence ID" value="BBJ40229.1"/>
    <property type="molecule type" value="Genomic_DNA"/>
</dbReference>
<organism evidence="8 9">
    <name type="scientific">Streptomyces antimycoticus</name>
    <dbReference type="NCBI Taxonomy" id="68175"/>
    <lineage>
        <taxon>Bacteria</taxon>
        <taxon>Bacillati</taxon>
        <taxon>Actinomycetota</taxon>
        <taxon>Actinomycetes</taxon>
        <taxon>Kitasatosporales</taxon>
        <taxon>Streptomycetaceae</taxon>
        <taxon>Streptomyces</taxon>
        <taxon>Streptomyces violaceusniger group</taxon>
    </lineage>
</organism>
<evidence type="ECO:0000313" key="8">
    <source>
        <dbReference type="EMBL" id="BBJ40229.1"/>
    </source>
</evidence>
<dbReference type="Gene3D" id="3.20.20.190">
    <property type="entry name" value="Phosphatidylinositol (PI) phosphodiesterase"/>
    <property type="match status" value="1"/>
</dbReference>
<dbReference type="InterPro" id="IPR006311">
    <property type="entry name" value="TAT_signal"/>
</dbReference>